<feature type="compositionally biased region" description="Pro residues" evidence="1">
    <location>
        <begin position="43"/>
        <end position="52"/>
    </location>
</feature>
<feature type="region of interest" description="Disordered" evidence="1">
    <location>
        <begin position="1"/>
        <end position="53"/>
    </location>
</feature>
<reference evidence="3 4" key="1">
    <citation type="journal article" date="2019" name="Int. J. Syst. Evol. Microbiol.">
        <title>The Global Catalogue of Microorganisms (GCM) 10K type strain sequencing project: providing services to taxonomists for standard genome sequencing and annotation.</title>
        <authorList>
            <consortium name="The Broad Institute Genomics Platform"/>
            <consortium name="The Broad Institute Genome Sequencing Center for Infectious Disease"/>
            <person name="Wu L."/>
            <person name="Ma J."/>
        </authorList>
    </citation>
    <scope>NUCLEOTIDE SEQUENCE [LARGE SCALE GENOMIC DNA]</scope>
    <source>
        <strain evidence="3 4">JCM 13022</strain>
    </source>
</reference>
<feature type="domain" description="Methyltransferase" evidence="2">
    <location>
        <begin position="184"/>
        <end position="274"/>
    </location>
</feature>
<dbReference type="GO" id="GO:0032259">
    <property type="term" value="P:methylation"/>
    <property type="evidence" value="ECO:0007669"/>
    <property type="project" value="UniProtKB-KW"/>
</dbReference>
<accession>A0ABN1VM10</accession>
<comment type="caution">
    <text evidence="3">The sequence shown here is derived from an EMBL/GenBank/DDBJ whole genome shotgun (WGS) entry which is preliminary data.</text>
</comment>
<keyword evidence="3" id="KW-0808">Transferase</keyword>
<dbReference type="RefSeq" id="WP_253855627.1">
    <property type="nucleotide sequence ID" value="NZ_BAAALM010000016.1"/>
</dbReference>
<dbReference type="CDD" id="cd02440">
    <property type="entry name" value="AdoMet_MTases"/>
    <property type="match status" value="1"/>
</dbReference>
<evidence type="ECO:0000313" key="4">
    <source>
        <dbReference type="Proteomes" id="UP001500467"/>
    </source>
</evidence>
<keyword evidence="3" id="KW-0489">Methyltransferase</keyword>
<name>A0ABN1VM10_9PSEU</name>
<dbReference type="EMBL" id="BAAALM010000016">
    <property type="protein sequence ID" value="GAA1216563.1"/>
    <property type="molecule type" value="Genomic_DNA"/>
</dbReference>
<organism evidence="3 4">
    <name type="scientific">Prauserella alba</name>
    <dbReference type="NCBI Taxonomy" id="176898"/>
    <lineage>
        <taxon>Bacteria</taxon>
        <taxon>Bacillati</taxon>
        <taxon>Actinomycetota</taxon>
        <taxon>Actinomycetes</taxon>
        <taxon>Pseudonocardiales</taxon>
        <taxon>Pseudonocardiaceae</taxon>
        <taxon>Prauserella</taxon>
    </lineage>
</organism>
<dbReference type="Pfam" id="PF13649">
    <property type="entry name" value="Methyltransf_25"/>
    <property type="match status" value="1"/>
</dbReference>
<dbReference type="Proteomes" id="UP001500467">
    <property type="component" value="Unassembled WGS sequence"/>
</dbReference>
<dbReference type="Gene3D" id="3.40.50.150">
    <property type="entry name" value="Vaccinia Virus protein VP39"/>
    <property type="match status" value="1"/>
</dbReference>
<feature type="compositionally biased region" description="Low complexity" evidence="1">
    <location>
        <begin position="32"/>
        <end position="42"/>
    </location>
</feature>
<keyword evidence="4" id="KW-1185">Reference proteome</keyword>
<dbReference type="GO" id="GO:0008168">
    <property type="term" value="F:methyltransferase activity"/>
    <property type="evidence" value="ECO:0007669"/>
    <property type="project" value="UniProtKB-KW"/>
</dbReference>
<dbReference type="NCBIfam" id="NF041255">
    <property type="entry name" value="mycofact_MftM"/>
    <property type="match status" value="1"/>
</dbReference>
<dbReference type="InterPro" id="IPR029063">
    <property type="entry name" value="SAM-dependent_MTases_sf"/>
</dbReference>
<gene>
    <name evidence="3" type="primary">mftM</name>
    <name evidence="3" type="ORF">GCM10009675_43490</name>
</gene>
<dbReference type="InterPro" id="IPR041698">
    <property type="entry name" value="Methyltransf_25"/>
</dbReference>
<evidence type="ECO:0000256" key="1">
    <source>
        <dbReference type="SAM" id="MobiDB-lite"/>
    </source>
</evidence>
<evidence type="ECO:0000313" key="3">
    <source>
        <dbReference type="EMBL" id="GAA1216563.1"/>
    </source>
</evidence>
<protein>
    <submittedName>
        <fullName evidence="3">Mycofactocin oligosaccharide methyltransferase MftM</fullName>
    </submittedName>
</protein>
<evidence type="ECO:0000259" key="2">
    <source>
        <dbReference type="Pfam" id="PF13649"/>
    </source>
</evidence>
<sequence length="333" mass="35088">MTSPLHARAEPAPLGHAASWDQPAPPDDAAPPDRAAPAAGPAPLDPLAPCPPGEYRDERVRVVHRGGWLGSQLGPVSARTTHFRLHGGDARLVVSHRLGHGDIEDGLTELVADELFRPGFVAEQELFERVFVGLVRSTVPGGLAAWRTFYRNTLARLHGSDRGPTGGLEPVYEYARALVPPGRVLDLGSCFGFFPLLLAAEPGYSVTASDVVPGSMRLLSRIARGEGVPLSTLACDAASVPLAAGAADTVTVLHLLEHLDAGAGAAVLAEAVRLAARRVVVAVPFEDEPDTCFGHVRRFDGAELARLGTRTGLPFTVAEHHGGWLVVETAPDA</sequence>
<dbReference type="SUPFAM" id="SSF53335">
    <property type="entry name" value="S-adenosyl-L-methionine-dependent methyltransferases"/>
    <property type="match status" value="1"/>
</dbReference>
<proteinExistence type="predicted"/>